<evidence type="ECO:0000313" key="1">
    <source>
        <dbReference type="EMBL" id="SBV49319.1"/>
    </source>
</evidence>
<proteinExistence type="predicted"/>
<gene>
    <name evidence="1" type="ORF">XBLMG947_0091</name>
</gene>
<organism evidence="1 2">
    <name type="scientific">Xanthomonas bromi</name>
    <dbReference type="NCBI Taxonomy" id="56449"/>
    <lineage>
        <taxon>Bacteria</taxon>
        <taxon>Pseudomonadati</taxon>
        <taxon>Pseudomonadota</taxon>
        <taxon>Gammaproteobacteria</taxon>
        <taxon>Lysobacterales</taxon>
        <taxon>Lysobacteraceae</taxon>
        <taxon>Xanthomonas</taxon>
    </lineage>
</organism>
<name>A0A1C3NFY1_9XANT</name>
<dbReference type="EMBL" id="FLTX01000003">
    <property type="protein sequence ID" value="SBV49319.1"/>
    <property type="molecule type" value="Genomic_DNA"/>
</dbReference>
<dbReference type="STRING" id="56449.XBLMG947_0091"/>
<evidence type="ECO:0000313" key="2">
    <source>
        <dbReference type="Proteomes" id="UP000092503"/>
    </source>
</evidence>
<sequence>MAQNYRYDALSRQSFEVLAYNAVGRASEVNLGAAYALQHSTGNSGWSVGIMQWDFGQPGRGEAAAEMLRRYSEWAPTDQRFTQT</sequence>
<dbReference type="AlphaFoldDB" id="A0A1C3NFY1"/>
<reference evidence="1 2" key="1">
    <citation type="submission" date="2016-06" db="EMBL/GenBank/DDBJ databases">
        <authorList>
            <person name="Kjaerup R.B."/>
            <person name="Dalgaard T.S."/>
            <person name="Juul-Madsen H.R."/>
        </authorList>
    </citation>
    <scope>NUCLEOTIDE SEQUENCE [LARGE SCALE GENOMIC DNA]</scope>
    <source>
        <strain evidence="1">LMG947</strain>
    </source>
</reference>
<accession>A0A1C3NFY1</accession>
<dbReference type="Proteomes" id="UP000092503">
    <property type="component" value="Unassembled WGS sequence"/>
</dbReference>
<protein>
    <submittedName>
        <fullName evidence="1">Uncharacterized protein</fullName>
    </submittedName>
</protein>